<evidence type="ECO:0000313" key="9">
    <source>
        <dbReference type="EMBL" id="PAA46731.1"/>
    </source>
</evidence>
<keyword evidence="5" id="KW-0833">Ubl conjugation pathway</keyword>
<feature type="non-terminal residue" evidence="9">
    <location>
        <position position="1"/>
    </location>
</feature>
<name>A0A267DBR9_9PLAT</name>
<organism evidence="9 10">
    <name type="scientific">Macrostomum lignano</name>
    <dbReference type="NCBI Taxonomy" id="282301"/>
    <lineage>
        <taxon>Eukaryota</taxon>
        <taxon>Metazoa</taxon>
        <taxon>Spiralia</taxon>
        <taxon>Lophotrochozoa</taxon>
        <taxon>Platyhelminthes</taxon>
        <taxon>Rhabditophora</taxon>
        <taxon>Macrostomorpha</taxon>
        <taxon>Macrostomida</taxon>
        <taxon>Macrostomidae</taxon>
        <taxon>Macrostomum</taxon>
    </lineage>
</organism>
<evidence type="ECO:0000256" key="4">
    <source>
        <dbReference type="ARBA" id="ARBA00022670"/>
    </source>
</evidence>
<feature type="domain" description="Ubiquitin carboxyl-terminal hydrolase C-terminal" evidence="8">
    <location>
        <begin position="2"/>
        <end position="135"/>
    </location>
</feature>
<dbReference type="EMBL" id="NIVC01004722">
    <property type="protein sequence ID" value="PAA46731.1"/>
    <property type="molecule type" value="Genomic_DNA"/>
</dbReference>
<keyword evidence="10" id="KW-1185">Reference proteome</keyword>
<comment type="caution">
    <text evidence="9">The sequence shown here is derived from an EMBL/GenBank/DDBJ whole genome shotgun (WGS) entry which is preliminary data.</text>
</comment>
<evidence type="ECO:0000256" key="2">
    <source>
        <dbReference type="ARBA" id="ARBA00009085"/>
    </source>
</evidence>
<evidence type="ECO:0000256" key="3">
    <source>
        <dbReference type="ARBA" id="ARBA00012759"/>
    </source>
</evidence>
<evidence type="ECO:0000256" key="6">
    <source>
        <dbReference type="ARBA" id="ARBA00022801"/>
    </source>
</evidence>
<dbReference type="EC" id="3.4.19.12" evidence="3"/>
<dbReference type="STRING" id="282301.A0A267DBR9"/>
<dbReference type="Proteomes" id="UP000215902">
    <property type="component" value="Unassembled WGS sequence"/>
</dbReference>
<keyword evidence="6" id="KW-0378">Hydrolase</keyword>
<evidence type="ECO:0000259" key="8">
    <source>
        <dbReference type="Pfam" id="PF14533"/>
    </source>
</evidence>
<dbReference type="OrthoDB" id="289038at2759"/>
<dbReference type="Pfam" id="PF14533">
    <property type="entry name" value="USP7_C2"/>
    <property type="match status" value="1"/>
</dbReference>
<evidence type="ECO:0000256" key="1">
    <source>
        <dbReference type="ARBA" id="ARBA00000707"/>
    </source>
</evidence>
<keyword evidence="7" id="KW-0788">Thiol protease</keyword>
<evidence type="ECO:0000256" key="7">
    <source>
        <dbReference type="ARBA" id="ARBA00022807"/>
    </source>
</evidence>
<comment type="catalytic activity">
    <reaction evidence="1">
        <text>Thiol-dependent hydrolysis of ester, thioester, amide, peptide and isopeptide bonds formed by the C-terminal Gly of ubiquitin (a 76-residue protein attached to proteins as an intracellular targeting signal).</text>
        <dbReference type="EC" id="3.4.19.12"/>
    </reaction>
</comment>
<keyword evidence="4" id="KW-0645">Protease</keyword>
<dbReference type="GO" id="GO:0004843">
    <property type="term" value="F:cysteine-type deubiquitinase activity"/>
    <property type="evidence" value="ECO:0007669"/>
    <property type="project" value="UniProtKB-EC"/>
</dbReference>
<sequence length="153" mass="17847">HSRIFSEHSRDLPLIRLQPSKSLRAEEVPPDELQVGPNELVVYAAHFNKDTYNQFGVPFTVKIRDGEQFSALKSRIQKRLEVPDSEMEKWRFAIVSSRGPNWLENEEQTIVKLSYFKPEGSNNNRPYLGLEHVNKIVKRPRIAYPEKPIKIHN</sequence>
<protein>
    <recommendedName>
        <fullName evidence="3">ubiquitinyl hydrolase 1</fullName>
        <ecNumber evidence="3">3.4.19.12</ecNumber>
    </recommendedName>
</protein>
<gene>
    <name evidence="9" type="ORF">BOX15_Mlig008704g1</name>
</gene>
<reference evidence="9 10" key="1">
    <citation type="submission" date="2017-06" db="EMBL/GenBank/DDBJ databases">
        <title>A platform for efficient transgenesis in Macrostomum lignano, a flatworm model organism for stem cell research.</title>
        <authorList>
            <person name="Berezikov E."/>
        </authorList>
    </citation>
    <scope>NUCLEOTIDE SEQUENCE [LARGE SCALE GENOMIC DNA]</scope>
    <source>
        <strain evidence="9">DV1</strain>
        <tissue evidence="9">Whole organism</tissue>
    </source>
</reference>
<evidence type="ECO:0000256" key="5">
    <source>
        <dbReference type="ARBA" id="ARBA00022786"/>
    </source>
</evidence>
<dbReference type="InterPro" id="IPR029346">
    <property type="entry name" value="USP_C"/>
</dbReference>
<dbReference type="AlphaFoldDB" id="A0A267DBR9"/>
<comment type="similarity">
    <text evidence="2">Belongs to the peptidase C19 family.</text>
</comment>
<accession>A0A267DBR9</accession>
<proteinExistence type="inferred from homology"/>
<dbReference type="GO" id="GO:0006508">
    <property type="term" value="P:proteolysis"/>
    <property type="evidence" value="ECO:0007669"/>
    <property type="project" value="UniProtKB-KW"/>
</dbReference>
<evidence type="ECO:0000313" key="10">
    <source>
        <dbReference type="Proteomes" id="UP000215902"/>
    </source>
</evidence>